<dbReference type="AlphaFoldDB" id="A0AAN7CWG4"/>
<organism evidence="5 6">
    <name type="scientific">Corynascus novoguineensis</name>
    <dbReference type="NCBI Taxonomy" id="1126955"/>
    <lineage>
        <taxon>Eukaryota</taxon>
        <taxon>Fungi</taxon>
        <taxon>Dikarya</taxon>
        <taxon>Ascomycota</taxon>
        <taxon>Pezizomycotina</taxon>
        <taxon>Sordariomycetes</taxon>
        <taxon>Sordariomycetidae</taxon>
        <taxon>Sordariales</taxon>
        <taxon>Chaetomiaceae</taxon>
        <taxon>Corynascus</taxon>
    </lineage>
</organism>
<dbReference type="PANTHER" id="PTHR36681:SF3">
    <property type="entry name" value="NUCLEAR GTPASE, GERMINAL CENTER-ASSOCIATED, TANDEM DUPLICATE 3"/>
    <property type="match status" value="1"/>
</dbReference>
<keyword evidence="6" id="KW-1185">Reference proteome</keyword>
<reference evidence="5" key="2">
    <citation type="submission" date="2023-05" db="EMBL/GenBank/DDBJ databases">
        <authorList>
            <consortium name="Lawrence Berkeley National Laboratory"/>
            <person name="Steindorff A."/>
            <person name="Hensen N."/>
            <person name="Bonometti L."/>
            <person name="Westerberg I."/>
            <person name="Brannstrom I.O."/>
            <person name="Guillou S."/>
            <person name="Cros-Aarteil S."/>
            <person name="Calhoun S."/>
            <person name="Haridas S."/>
            <person name="Kuo A."/>
            <person name="Mondo S."/>
            <person name="Pangilinan J."/>
            <person name="Riley R."/>
            <person name="Labutti K."/>
            <person name="Andreopoulos B."/>
            <person name="Lipzen A."/>
            <person name="Chen C."/>
            <person name="Yanf M."/>
            <person name="Daum C."/>
            <person name="Ng V."/>
            <person name="Clum A."/>
            <person name="Ohm R."/>
            <person name="Martin F."/>
            <person name="Silar P."/>
            <person name="Natvig D."/>
            <person name="Lalanne C."/>
            <person name="Gautier V."/>
            <person name="Ament-Velasquez S.L."/>
            <person name="Kruys A."/>
            <person name="Hutchinson M.I."/>
            <person name="Powell A.J."/>
            <person name="Barry K."/>
            <person name="Miller A.N."/>
            <person name="Grigoriev I.V."/>
            <person name="Debuchy R."/>
            <person name="Gladieux P."/>
            <person name="Thoren M.H."/>
            <person name="Johannesson H."/>
        </authorList>
    </citation>
    <scope>NUCLEOTIDE SEQUENCE</scope>
    <source>
        <strain evidence="5">CBS 359.72</strain>
    </source>
</reference>
<evidence type="ECO:0000313" key="6">
    <source>
        <dbReference type="Proteomes" id="UP001303647"/>
    </source>
</evidence>
<name>A0AAN7CWG4_9PEZI</name>
<accession>A0AAN7CWG4</accession>
<gene>
    <name evidence="5" type="ORF">C7999DRAFT_39705</name>
</gene>
<evidence type="ECO:0000256" key="1">
    <source>
        <dbReference type="SAM" id="Coils"/>
    </source>
</evidence>
<dbReference type="InterPro" id="IPR056024">
    <property type="entry name" value="DUF7605"/>
</dbReference>
<dbReference type="Pfam" id="PF00350">
    <property type="entry name" value="Dynamin_N"/>
    <property type="match status" value="1"/>
</dbReference>
<dbReference type="Gene3D" id="3.40.50.300">
    <property type="entry name" value="P-loop containing nucleotide triphosphate hydrolases"/>
    <property type="match status" value="2"/>
</dbReference>
<dbReference type="EMBL" id="MU857627">
    <property type="protein sequence ID" value="KAK4249146.1"/>
    <property type="molecule type" value="Genomic_DNA"/>
</dbReference>
<dbReference type="InterPro" id="IPR045063">
    <property type="entry name" value="Dynamin_N"/>
</dbReference>
<proteinExistence type="predicted"/>
<sequence>MSWRGAAYETKSRGQARPANAGPSRTRRPDEPISSIEDNSQQSEERDSVRSSTPSVSVNTPDGSETRFPNTSLQNPSSALPEQDDAENVSHRFQGLRLGTHSSPSSSQGLDLGSMRAALPSVESASPRQTPLLLAGGSPASFGGRRRRSSSVDIRPYNVRDEVPPQDRFHNSEFQRAFAHAKSLMGRLTEVLGSSTLPLEPDSVIRSLRDKAEELSHFRCPPTRTVGLVGDSGAGKSSLLNSLLDFHGLARTSNSGAACTCVVTEYRHHDSADFVVDVVVFTEDELQDQFRNMVHAYRYNYFHSADMESQEERLHWADQAKLASDTFKAMFGDRFTADLLCSVNSETRIVRTLLRWAVDSSPIRDIDKHAVKNSLEDCSELLMKLTSDHGAAHGPAHWPYIKNISVHLDSYIVSKGLVLVDLPGLRDLNSARRNITERYLLDCDEIFIICPIGRAVTDEGVMNVVERARQARLSNISIICTKSDQIRADEAQRDWRGAQAAEIQRRKDLLATAEGELAKIREPLDELNDLDDLFEEEEIQKARLYERLERKGAEIENIKFELQRYMITERNALVESELQALYRDKIPGGVLYVFCASNTLYWDKRNLRSRVRALPFLELSGIVAIRRHCMALVSESQLRAASKYLRDDIPNLLSNIKLWVRTGLESADAGRKQAVQKAISLFGDRLRTALVGNSSPLDDLSQALIDTFDDRVYQRRQIARWTEGAVQAGQVWSSVTTYAAFCRQYGTYTTAAVGYHCWNEEAMKTMNGDLAHPWDNLQEEVQRLLHNTRVAISETQDRVVSRYLDIALQDFPDSIHPLRNALKSRRRILVGDVEELGAAFEAEVSKLRTKALSGLRTSYFGESMELSYWKANCEHGPGSWARKKGIINGTLGNEQLFRELMRKFKCNFGELATQLDSDVLASVEEYLEDIENTLDMIRSENVVQESERDPEFKARVAHEADELEKAMEYGVKPVLRELGLD</sequence>
<evidence type="ECO:0000256" key="2">
    <source>
        <dbReference type="SAM" id="MobiDB-lite"/>
    </source>
</evidence>
<dbReference type="Proteomes" id="UP001303647">
    <property type="component" value="Unassembled WGS sequence"/>
</dbReference>
<reference evidence="5" key="1">
    <citation type="journal article" date="2023" name="Mol. Phylogenet. Evol.">
        <title>Genome-scale phylogeny and comparative genomics of the fungal order Sordariales.</title>
        <authorList>
            <person name="Hensen N."/>
            <person name="Bonometti L."/>
            <person name="Westerberg I."/>
            <person name="Brannstrom I.O."/>
            <person name="Guillou S."/>
            <person name="Cros-Aarteil S."/>
            <person name="Calhoun S."/>
            <person name="Haridas S."/>
            <person name="Kuo A."/>
            <person name="Mondo S."/>
            <person name="Pangilinan J."/>
            <person name="Riley R."/>
            <person name="LaButti K."/>
            <person name="Andreopoulos B."/>
            <person name="Lipzen A."/>
            <person name="Chen C."/>
            <person name="Yan M."/>
            <person name="Daum C."/>
            <person name="Ng V."/>
            <person name="Clum A."/>
            <person name="Steindorff A."/>
            <person name="Ohm R.A."/>
            <person name="Martin F."/>
            <person name="Silar P."/>
            <person name="Natvig D.O."/>
            <person name="Lalanne C."/>
            <person name="Gautier V."/>
            <person name="Ament-Velasquez S.L."/>
            <person name="Kruys A."/>
            <person name="Hutchinson M.I."/>
            <person name="Powell A.J."/>
            <person name="Barry K."/>
            <person name="Miller A.N."/>
            <person name="Grigoriev I.V."/>
            <person name="Debuchy R."/>
            <person name="Gladieux P."/>
            <person name="Hiltunen Thoren M."/>
            <person name="Johannesson H."/>
        </authorList>
    </citation>
    <scope>NUCLEOTIDE SEQUENCE</scope>
    <source>
        <strain evidence="5">CBS 359.72</strain>
    </source>
</reference>
<protein>
    <submittedName>
        <fullName evidence="5">Uncharacterized protein</fullName>
    </submittedName>
</protein>
<evidence type="ECO:0000313" key="5">
    <source>
        <dbReference type="EMBL" id="KAK4249146.1"/>
    </source>
</evidence>
<feature type="compositionally biased region" description="Polar residues" evidence="2">
    <location>
        <begin position="50"/>
        <end position="80"/>
    </location>
</feature>
<feature type="region of interest" description="Disordered" evidence="2">
    <location>
        <begin position="1"/>
        <end position="89"/>
    </location>
</feature>
<dbReference type="SUPFAM" id="SSF52540">
    <property type="entry name" value="P-loop containing nucleoside triphosphate hydrolases"/>
    <property type="match status" value="1"/>
</dbReference>
<comment type="caution">
    <text evidence="5">The sequence shown here is derived from an EMBL/GenBank/DDBJ whole genome shotgun (WGS) entry which is preliminary data.</text>
</comment>
<keyword evidence="1" id="KW-0175">Coiled coil</keyword>
<evidence type="ECO:0000259" key="3">
    <source>
        <dbReference type="Pfam" id="PF00350"/>
    </source>
</evidence>
<dbReference type="InterPro" id="IPR027417">
    <property type="entry name" value="P-loop_NTPase"/>
</dbReference>
<feature type="coiled-coil region" evidence="1">
    <location>
        <begin position="920"/>
        <end position="947"/>
    </location>
</feature>
<feature type="domain" description="DUF7605" evidence="4">
    <location>
        <begin position="717"/>
        <end position="897"/>
    </location>
</feature>
<feature type="region of interest" description="Disordered" evidence="2">
    <location>
        <begin position="120"/>
        <end position="152"/>
    </location>
</feature>
<feature type="domain" description="Dynamin N-terminal" evidence="3">
    <location>
        <begin position="226"/>
        <end position="474"/>
    </location>
</feature>
<evidence type="ECO:0000259" key="4">
    <source>
        <dbReference type="Pfam" id="PF24564"/>
    </source>
</evidence>
<dbReference type="PANTHER" id="PTHR36681">
    <property type="entry name" value="NUCLEAR GTPASE, GERMINAL CENTER-ASSOCIATED, TANDEM DUPLICATE 3"/>
    <property type="match status" value="1"/>
</dbReference>
<dbReference type="Pfam" id="PF24564">
    <property type="entry name" value="DUF7605"/>
    <property type="match status" value="1"/>
</dbReference>